<feature type="signal peptide" evidence="1">
    <location>
        <begin position="1"/>
        <end position="22"/>
    </location>
</feature>
<dbReference type="Proteomes" id="UP000274578">
    <property type="component" value="Chromosome 1"/>
</dbReference>
<evidence type="ECO:0000313" key="2">
    <source>
        <dbReference type="EMBL" id="VEH16237.1"/>
    </source>
</evidence>
<dbReference type="KEGG" id="poc:NCTC13071_02260"/>
<dbReference type="RefSeq" id="WP_025879729.1">
    <property type="nucleotide sequence ID" value="NZ_LR134384.1"/>
</dbReference>
<dbReference type="PROSITE" id="PS51257">
    <property type="entry name" value="PROKAR_LIPOPROTEIN"/>
    <property type="match status" value="1"/>
</dbReference>
<organism evidence="2 3">
    <name type="scientific">Segatella oris</name>
    <dbReference type="NCBI Taxonomy" id="28135"/>
    <lineage>
        <taxon>Bacteria</taxon>
        <taxon>Pseudomonadati</taxon>
        <taxon>Bacteroidota</taxon>
        <taxon>Bacteroidia</taxon>
        <taxon>Bacteroidales</taxon>
        <taxon>Prevotellaceae</taxon>
        <taxon>Segatella</taxon>
    </lineage>
</organism>
<keyword evidence="1" id="KW-0732">Signal</keyword>
<evidence type="ECO:0000256" key="1">
    <source>
        <dbReference type="SAM" id="SignalP"/>
    </source>
</evidence>
<dbReference type="AlphaFoldDB" id="A0A448L8A7"/>
<dbReference type="EMBL" id="LR134384">
    <property type="protein sequence ID" value="VEH16237.1"/>
    <property type="molecule type" value="Genomic_DNA"/>
</dbReference>
<evidence type="ECO:0008006" key="4">
    <source>
        <dbReference type="Google" id="ProtNLM"/>
    </source>
</evidence>
<name>A0A448L8A7_9BACT</name>
<sequence length="139" mass="15935">MKKIMMLLCAVCLLIGCTSSQKAVKYQVAKNYFFVNNSPYSGLLKITTEQEFGKYFGMAATMGKDGQPTEIDFKKQFLIAKILPETDTLTHIDPVSVTEEDNTLHVKYNIQRGEKQSYTMQPFSLLIVDRQYMDKELKE</sequence>
<evidence type="ECO:0000313" key="3">
    <source>
        <dbReference type="Proteomes" id="UP000274578"/>
    </source>
</evidence>
<accession>A0A448L8A7</accession>
<reference evidence="2 3" key="1">
    <citation type="submission" date="2018-12" db="EMBL/GenBank/DDBJ databases">
        <authorList>
            <consortium name="Pathogen Informatics"/>
        </authorList>
    </citation>
    <scope>NUCLEOTIDE SEQUENCE [LARGE SCALE GENOMIC DNA]</scope>
    <source>
        <strain evidence="2 3">NCTC13071</strain>
    </source>
</reference>
<protein>
    <recommendedName>
        <fullName evidence="4">Lipoprotein</fullName>
    </recommendedName>
</protein>
<gene>
    <name evidence="2" type="ORF">NCTC13071_02260</name>
</gene>
<dbReference type="GeneID" id="85013019"/>
<feature type="chain" id="PRO_5019232979" description="Lipoprotein" evidence="1">
    <location>
        <begin position="23"/>
        <end position="139"/>
    </location>
</feature>
<proteinExistence type="predicted"/>